<evidence type="ECO:0000256" key="1">
    <source>
        <dbReference type="ARBA" id="ARBA00005189"/>
    </source>
</evidence>
<keyword evidence="11" id="KW-1185">Reference proteome</keyword>
<gene>
    <name evidence="10" type="ORF">EMWEY_00051690</name>
</gene>
<organism evidence="10 11">
    <name type="scientific">Eimeria maxima</name>
    <name type="common">Coccidian parasite</name>
    <dbReference type="NCBI Taxonomy" id="5804"/>
    <lineage>
        <taxon>Eukaryota</taxon>
        <taxon>Sar</taxon>
        <taxon>Alveolata</taxon>
        <taxon>Apicomplexa</taxon>
        <taxon>Conoidasida</taxon>
        <taxon>Coccidia</taxon>
        <taxon>Eucoccidiorida</taxon>
        <taxon>Eimeriorina</taxon>
        <taxon>Eimeriidae</taxon>
        <taxon>Eimeria</taxon>
    </lineage>
</organism>
<dbReference type="InterPro" id="IPR016039">
    <property type="entry name" value="Thiolase-like"/>
</dbReference>
<dbReference type="Pfam" id="PF08541">
    <property type="entry name" value="ACP_syn_III_C"/>
    <property type="match status" value="1"/>
</dbReference>
<evidence type="ECO:0000256" key="6">
    <source>
        <dbReference type="ARBA" id="ARBA00023098"/>
    </source>
</evidence>
<evidence type="ECO:0000313" key="11">
    <source>
        <dbReference type="Proteomes" id="UP000030763"/>
    </source>
</evidence>
<dbReference type="SUPFAM" id="SSF53901">
    <property type="entry name" value="Thiolase-like"/>
    <property type="match status" value="1"/>
</dbReference>
<comment type="pathway">
    <text evidence="1">Lipid metabolism.</text>
</comment>
<keyword evidence="5" id="KW-0276">Fatty acid metabolism</keyword>
<name>U6MA96_EIMMA</name>
<evidence type="ECO:0000259" key="8">
    <source>
        <dbReference type="Pfam" id="PF08541"/>
    </source>
</evidence>
<keyword evidence="4" id="KW-0808">Transferase</keyword>
<dbReference type="GO" id="GO:0006633">
    <property type="term" value="P:fatty acid biosynthetic process"/>
    <property type="evidence" value="ECO:0007669"/>
    <property type="project" value="UniProtKB-KW"/>
</dbReference>
<evidence type="ECO:0000256" key="2">
    <source>
        <dbReference type="ARBA" id="ARBA00008642"/>
    </source>
</evidence>
<dbReference type="PANTHER" id="PTHR43091:SF1">
    <property type="entry name" value="BETA-KETOACYL-[ACYL-CARRIER-PROTEIN] SYNTHASE III, CHLOROPLASTIC"/>
    <property type="match status" value="1"/>
</dbReference>
<protein>
    <submittedName>
        <fullName evidence="10">3-oxoacyl-(Acyl-carrier-protein) synthase III family protein, putative</fullName>
    </submittedName>
</protein>
<keyword evidence="7" id="KW-0275">Fatty acid biosynthesis</keyword>
<dbReference type="VEuPathDB" id="ToxoDB:EMWEY_00051690"/>
<dbReference type="OMA" id="WVIENSS"/>
<dbReference type="InterPro" id="IPR013751">
    <property type="entry name" value="ACP_syn_III_N"/>
</dbReference>
<evidence type="ECO:0000313" key="10">
    <source>
        <dbReference type="EMBL" id="CDJ58550.1"/>
    </source>
</evidence>
<dbReference type="PANTHER" id="PTHR43091">
    <property type="entry name" value="3-OXOACYL-[ACYL-CARRIER-PROTEIN] SYNTHASE"/>
    <property type="match status" value="1"/>
</dbReference>
<dbReference type="InterPro" id="IPR013747">
    <property type="entry name" value="ACP_syn_III_C"/>
</dbReference>
<evidence type="ECO:0000256" key="5">
    <source>
        <dbReference type="ARBA" id="ARBA00022832"/>
    </source>
</evidence>
<keyword evidence="6" id="KW-0443">Lipid metabolism</keyword>
<evidence type="ECO:0000256" key="3">
    <source>
        <dbReference type="ARBA" id="ARBA00022516"/>
    </source>
</evidence>
<dbReference type="GeneID" id="25339155"/>
<sequence length="226" mass="23646">MYITSAGSPYRRVLLVGSDALSRWLDWRDRNTCILFGDAAGAAVLTAQDAAPPLAAPAAPGAAAGGGAAAAGSGDAAAGGEGEEEKPLGLLSYVIHSDGHEQKQIQLNYSGTDNPLPLRGAQNKHLCLSKGCFSPLTMNGREVFKFVSKKIPIALEDALRAAKVTSNDIDWLLIHQANKRIIDAVADRLNIPKEKVEAGKVKKGDLIAMAGFGAGLTWAAAVLRYG</sequence>
<feature type="domain" description="Beta-ketoacyl-[acyl-carrier-protein] synthase III C-terminal" evidence="8">
    <location>
        <begin position="159"/>
        <end position="196"/>
    </location>
</feature>
<reference evidence="10" key="1">
    <citation type="submission" date="2013-10" db="EMBL/GenBank/DDBJ databases">
        <title>Genomic analysis of the causative agents of coccidiosis in chickens.</title>
        <authorList>
            <person name="Reid A.J."/>
            <person name="Blake D."/>
            <person name="Billington K."/>
            <person name="Browne H."/>
            <person name="Dunn M."/>
            <person name="Hung S."/>
            <person name="Kawahara F."/>
            <person name="Miranda-Saavedra D."/>
            <person name="Mourier T."/>
            <person name="Nagra H."/>
            <person name="Otto T.D."/>
            <person name="Rawlings N."/>
            <person name="Sanchez A."/>
            <person name="Sanders M."/>
            <person name="Subramaniam C."/>
            <person name="Tay Y."/>
            <person name="Dear P."/>
            <person name="Doerig C."/>
            <person name="Gruber A."/>
            <person name="Parkinson J."/>
            <person name="Shirley M."/>
            <person name="Wan K.L."/>
            <person name="Berriman M."/>
            <person name="Tomley F."/>
            <person name="Pain A."/>
        </authorList>
    </citation>
    <scope>NUCLEOTIDE SEQUENCE [LARGE SCALE GENOMIC DNA]</scope>
    <source>
        <strain evidence="10">Weybridge</strain>
    </source>
</reference>
<comment type="similarity">
    <text evidence="2">Belongs to the thiolase-like superfamily. FabH family.</text>
</comment>
<evidence type="ECO:0000256" key="4">
    <source>
        <dbReference type="ARBA" id="ARBA00022679"/>
    </source>
</evidence>
<dbReference type="Gene3D" id="3.40.47.10">
    <property type="match status" value="3"/>
</dbReference>
<dbReference type="AlphaFoldDB" id="U6MA96"/>
<proteinExistence type="inferred from homology"/>
<evidence type="ECO:0000256" key="7">
    <source>
        <dbReference type="ARBA" id="ARBA00023160"/>
    </source>
</evidence>
<dbReference type="RefSeq" id="XP_013335198.1">
    <property type="nucleotide sequence ID" value="XM_013479744.1"/>
</dbReference>
<keyword evidence="3" id="KW-0444">Lipid biosynthesis</keyword>
<evidence type="ECO:0000259" key="9">
    <source>
        <dbReference type="Pfam" id="PF08545"/>
    </source>
</evidence>
<dbReference type="Pfam" id="PF08545">
    <property type="entry name" value="ACP_syn_III"/>
    <property type="match status" value="1"/>
</dbReference>
<dbReference type="Proteomes" id="UP000030763">
    <property type="component" value="Unassembled WGS sequence"/>
</dbReference>
<reference evidence="10" key="2">
    <citation type="submission" date="2013-10" db="EMBL/GenBank/DDBJ databases">
        <authorList>
            <person name="Aslett M."/>
        </authorList>
    </citation>
    <scope>NUCLEOTIDE SEQUENCE [LARGE SCALE GENOMIC DNA]</scope>
    <source>
        <strain evidence="10">Weybridge</strain>
    </source>
</reference>
<dbReference type="EMBL" id="HG719718">
    <property type="protein sequence ID" value="CDJ58550.1"/>
    <property type="molecule type" value="Genomic_DNA"/>
</dbReference>
<dbReference type="OrthoDB" id="428487at2759"/>
<accession>U6MA96</accession>
<dbReference type="GO" id="GO:0004315">
    <property type="term" value="F:3-oxoacyl-[acyl-carrier-protein] synthase activity"/>
    <property type="evidence" value="ECO:0007669"/>
    <property type="project" value="InterPro"/>
</dbReference>
<feature type="domain" description="Beta-ketoacyl-[acyl-carrier-protein] synthase III N-terminal" evidence="9">
    <location>
        <begin position="9"/>
        <end position="49"/>
    </location>
</feature>